<keyword evidence="7 10" id="KW-0472">Membrane</keyword>
<reference evidence="12 13" key="1">
    <citation type="submission" date="2019-08" db="EMBL/GenBank/DDBJ databases">
        <authorList>
            <person name="Ye J."/>
        </authorList>
    </citation>
    <scope>NUCLEOTIDE SEQUENCE [LARGE SCALE GENOMIC DNA]</scope>
    <source>
        <strain evidence="12 13">TK008</strain>
    </source>
</reference>
<keyword evidence="5 10" id="KW-0812">Transmembrane</keyword>
<dbReference type="Pfam" id="PF02397">
    <property type="entry name" value="Bac_transf"/>
    <property type="match status" value="1"/>
</dbReference>
<evidence type="ECO:0000256" key="7">
    <source>
        <dbReference type="ARBA" id="ARBA00023136"/>
    </source>
</evidence>
<keyword evidence="4 12" id="KW-0808">Transferase</keyword>
<gene>
    <name evidence="12" type="ORF">FQV27_13995</name>
</gene>
<keyword evidence="13" id="KW-1185">Reference proteome</keyword>
<evidence type="ECO:0000256" key="9">
    <source>
        <dbReference type="SAM" id="MobiDB-lite"/>
    </source>
</evidence>
<proteinExistence type="inferred from homology"/>
<dbReference type="GO" id="GO:0000271">
    <property type="term" value="P:polysaccharide biosynthetic process"/>
    <property type="evidence" value="ECO:0007669"/>
    <property type="project" value="UniProtKB-KW"/>
</dbReference>
<dbReference type="Proteomes" id="UP000321562">
    <property type="component" value="Unassembled WGS sequence"/>
</dbReference>
<dbReference type="AlphaFoldDB" id="A0A5C6S266"/>
<keyword evidence="3" id="KW-1003">Cell membrane</keyword>
<organism evidence="12 13">
    <name type="scientific">Paracoccus aurantiacus</name>
    <dbReference type="NCBI Taxonomy" id="2599412"/>
    <lineage>
        <taxon>Bacteria</taxon>
        <taxon>Pseudomonadati</taxon>
        <taxon>Pseudomonadota</taxon>
        <taxon>Alphaproteobacteria</taxon>
        <taxon>Rhodobacterales</taxon>
        <taxon>Paracoccaceae</taxon>
        <taxon>Paracoccus</taxon>
    </lineage>
</organism>
<feature type="compositionally biased region" description="Polar residues" evidence="9">
    <location>
        <begin position="1"/>
        <end position="22"/>
    </location>
</feature>
<comment type="caution">
    <text evidence="12">The sequence shown here is derived from an EMBL/GenBank/DDBJ whole genome shotgun (WGS) entry which is preliminary data.</text>
</comment>
<comment type="similarity">
    <text evidence="2">Belongs to the bacterial sugar transferase family.</text>
</comment>
<protein>
    <submittedName>
        <fullName evidence="12">Sugar transferase</fullName>
    </submittedName>
</protein>
<sequence length="231" mass="26133">MITSENQYLTHPAGNTRNLSRRQQPDDGLYRNGGKRLLDIAASAFALVILTPLLVVVASIIYLYDRGKPIFVHKRVGQDGNSFGCLKLRSMEMNAEERLNDLLAASPEARAEWEESQKLDNDPRITRVGNFLRKTSLDELPQLLNVLRGEMSLVGPRPIVQDELARYGEHATSYLSLRPGLTGPWQTTGRNDVSYDERVQMDVAYAREITLMEDLRIMVMTVVTMLRRTGK</sequence>
<dbReference type="PANTHER" id="PTHR30576:SF4">
    <property type="entry name" value="UNDECAPRENYL-PHOSPHATE GALACTOSE PHOSPHOTRANSFERASE"/>
    <property type="match status" value="1"/>
</dbReference>
<name>A0A5C6S266_9RHOB</name>
<evidence type="ECO:0000256" key="5">
    <source>
        <dbReference type="ARBA" id="ARBA00022692"/>
    </source>
</evidence>
<evidence type="ECO:0000256" key="2">
    <source>
        <dbReference type="ARBA" id="ARBA00006464"/>
    </source>
</evidence>
<evidence type="ECO:0000256" key="10">
    <source>
        <dbReference type="SAM" id="Phobius"/>
    </source>
</evidence>
<keyword evidence="6 10" id="KW-1133">Transmembrane helix</keyword>
<feature type="region of interest" description="Disordered" evidence="9">
    <location>
        <begin position="1"/>
        <end position="26"/>
    </location>
</feature>
<keyword evidence="8" id="KW-0270">Exopolysaccharide synthesis</keyword>
<comment type="subcellular location">
    <subcellularLocation>
        <location evidence="1">Cell membrane</location>
    </subcellularLocation>
</comment>
<dbReference type="PANTHER" id="PTHR30576">
    <property type="entry name" value="COLANIC BIOSYNTHESIS UDP-GLUCOSE LIPID CARRIER TRANSFERASE"/>
    <property type="match status" value="1"/>
</dbReference>
<evidence type="ECO:0000256" key="6">
    <source>
        <dbReference type="ARBA" id="ARBA00022989"/>
    </source>
</evidence>
<evidence type="ECO:0000313" key="13">
    <source>
        <dbReference type="Proteomes" id="UP000321562"/>
    </source>
</evidence>
<evidence type="ECO:0000256" key="4">
    <source>
        <dbReference type="ARBA" id="ARBA00022679"/>
    </source>
</evidence>
<dbReference type="GO" id="GO:0016780">
    <property type="term" value="F:phosphotransferase activity, for other substituted phosphate groups"/>
    <property type="evidence" value="ECO:0007669"/>
    <property type="project" value="TreeGrafter"/>
</dbReference>
<dbReference type="GO" id="GO:0005886">
    <property type="term" value="C:plasma membrane"/>
    <property type="evidence" value="ECO:0007669"/>
    <property type="project" value="UniProtKB-SubCell"/>
</dbReference>
<accession>A0A5C6S266</accession>
<feature type="domain" description="Bacterial sugar transferase" evidence="11">
    <location>
        <begin position="35"/>
        <end position="226"/>
    </location>
</feature>
<evidence type="ECO:0000259" key="11">
    <source>
        <dbReference type="Pfam" id="PF02397"/>
    </source>
</evidence>
<dbReference type="EMBL" id="VOPL01000006">
    <property type="protein sequence ID" value="TXB67712.1"/>
    <property type="molecule type" value="Genomic_DNA"/>
</dbReference>
<dbReference type="OrthoDB" id="9808602at2"/>
<evidence type="ECO:0000256" key="3">
    <source>
        <dbReference type="ARBA" id="ARBA00022475"/>
    </source>
</evidence>
<dbReference type="InterPro" id="IPR003362">
    <property type="entry name" value="Bact_transf"/>
</dbReference>
<evidence type="ECO:0000256" key="1">
    <source>
        <dbReference type="ARBA" id="ARBA00004236"/>
    </source>
</evidence>
<evidence type="ECO:0000313" key="12">
    <source>
        <dbReference type="EMBL" id="TXB67712.1"/>
    </source>
</evidence>
<feature type="transmembrane region" description="Helical" evidence="10">
    <location>
        <begin position="40"/>
        <end position="64"/>
    </location>
</feature>
<dbReference type="RefSeq" id="WP_147099644.1">
    <property type="nucleotide sequence ID" value="NZ_JBHUFH010000001.1"/>
</dbReference>
<evidence type="ECO:0000256" key="8">
    <source>
        <dbReference type="ARBA" id="ARBA00023169"/>
    </source>
</evidence>